<dbReference type="InterPro" id="IPR002110">
    <property type="entry name" value="Ankyrin_rpt"/>
</dbReference>
<dbReference type="SUPFAM" id="SSF48403">
    <property type="entry name" value="Ankyrin repeat"/>
    <property type="match status" value="1"/>
</dbReference>
<dbReference type="PROSITE" id="PS50297">
    <property type="entry name" value="ANK_REP_REGION"/>
    <property type="match status" value="3"/>
</dbReference>
<dbReference type="EMBL" id="WHVB01000015">
    <property type="protein sequence ID" value="KAF8476369.1"/>
    <property type="molecule type" value="Genomic_DNA"/>
</dbReference>
<sequence>MAELLHLNGADLHCQGSAMMSPLHLEAKNSDVEVAQKLIEYSVNISAEDLHGCTPLHVASQCDHKDCSILQLLLEHGANVNTRRMDSSTPLHRASLLGAPEAVCLLLEHGADAKAEDENGVTALQATERFEKEEVEKLLREYNAK</sequence>
<dbReference type="PANTHER" id="PTHR24171">
    <property type="entry name" value="ANKYRIN REPEAT DOMAIN-CONTAINING PROTEIN 39-RELATED"/>
    <property type="match status" value="1"/>
</dbReference>
<feature type="repeat" description="ANK" evidence="3">
    <location>
        <begin position="51"/>
        <end position="85"/>
    </location>
</feature>
<evidence type="ECO:0000256" key="3">
    <source>
        <dbReference type="PROSITE-ProRule" id="PRU00023"/>
    </source>
</evidence>
<dbReference type="InterPro" id="IPR036770">
    <property type="entry name" value="Ankyrin_rpt-contain_sf"/>
</dbReference>
<comment type="caution">
    <text evidence="4">The sequence shown here is derived from an EMBL/GenBank/DDBJ whole genome shotgun (WGS) entry which is preliminary data.</text>
</comment>
<feature type="repeat" description="ANK" evidence="3">
    <location>
        <begin position="18"/>
        <end position="50"/>
    </location>
</feature>
<name>A0A9P5MRR2_9AGAM</name>
<reference evidence="4" key="1">
    <citation type="submission" date="2019-10" db="EMBL/GenBank/DDBJ databases">
        <authorList>
            <consortium name="DOE Joint Genome Institute"/>
            <person name="Kuo A."/>
            <person name="Miyauchi S."/>
            <person name="Kiss E."/>
            <person name="Drula E."/>
            <person name="Kohler A."/>
            <person name="Sanchez-Garcia M."/>
            <person name="Andreopoulos B."/>
            <person name="Barry K.W."/>
            <person name="Bonito G."/>
            <person name="Buee M."/>
            <person name="Carver A."/>
            <person name="Chen C."/>
            <person name="Cichocki N."/>
            <person name="Clum A."/>
            <person name="Culley D."/>
            <person name="Crous P.W."/>
            <person name="Fauchery L."/>
            <person name="Girlanda M."/>
            <person name="Hayes R."/>
            <person name="Keri Z."/>
            <person name="LaButti K."/>
            <person name="Lipzen A."/>
            <person name="Lombard V."/>
            <person name="Magnuson J."/>
            <person name="Maillard F."/>
            <person name="Morin E."/>
            <person name="Murat C."/>
            <person name="Nolan M."/>
            <person name="Ohm R."/>
            <person name="Pangilinan J."/>
            <person name="Pereira M."/>
            <person name="Perotto S."/>
            <person name="Peter M."/>
            <person name="Riley R."/>
            <person name="Sitrit Y."/>
            <person name="Stielow B."/>
            <person name="Szollosi G."/>
            <person name="Zifcakova L."/>
            <person name="Stursova M."/>
            <person name="Spatafora J.W."/>
            <person name="Tedersoo L."/>
            <person name="Vaario L.-M."/>
            <person name="Yamada A."/>
            <person name="Yan M."/>
            <person name="Wang P."/>
            <person name="Xu J."/>
            <person name="Bruns T."/>
            <person name="Baldrian P."/>
            <person name="Vilgalys R."/>
            <person name="Henrissat B."/>
            <person name="Grigoriev I.V."/>
            <person name="Hibbett D."/>
            <person name="Nagy L.G."/>
            <person name="Martin F.M."/>
        </authorList>
    </citation>
    <scope>NUCLEOTIDE SEQUENCE</scope>
    <source>
        <strain evidence="4">Prilba</strain>
    </source>
</reference>
<dbReference type="PRINTS" id="PR01415">
    <property type="entry name" value="ANKYRIN"/>
</dbReference>
<evidence type="ECO:0000313" key="5">
    <source>
        <dbReference type="Proteomes" id="UP000759537"/>
    </source>
</evidence>
<dbReference type="SMART" id="SM00248">
    <property type="entry name" value="ANK"/>
    <property type="match status" value="3"/>
</dbReference>
<proteinExistence type="predicted"/>
<keyword evidence="2 3" id="KW-0040">ANK repeat</keyword>
<dbReference type="PROSITE" id="PS50088">
    <property type="entry name" value="ANK_REPEAT"/>
    <property type="match status" value="3"/>
</dbReference>
<gene>
    <name evidence="4" type="ORF">DFH94DRAFT_635066</name>
</gene>
<keyword evidence="5" id="KW-1185">Reference proteome</keyword>
<evidence type="ECO:0000256" key="1">
    <source>
        <dbReference type="ARBA" id="ARBA00022737"/>
    </source>
</evidence>
<dbReference type="OrthoDB" id="194358at2759"/>
<dbReference type="Pfam" id="PF12796">
    <property type="entry name" value="Ank_2"/>
    <property type="match status" value="1"/>
</dbReference>
<dbReference type="AlphaFoldDB" id="A0A9P5MRR2"/>
<keyword evidence="1" id="KW-0677">Repeat</keyword>
<evidence type="ECO:0000256" key="2">
    <source>
        <dbReference type="ARBA" id="ARBA00023043"/>
    </source>
</evidence>
<feature type="repeat" description="ANK" evidence="3">
    <location>
        <begin position="86"/>
        <end position="118"/>
    </location>
</feature>
<organism evidence="4 5">
    <name type="scientific">Russula ochroleuca</name>
    <dbReference type="NCBI Taxonomy" id="152965"/>
    <lineage>
        <taxon>Eukaryota</taxon>
        <taxon>Fungi</taxon>
        <taxon>Dikarya</taxon>
        <taxon>Basidiomycota</taxon>
        <taxon>Agaricomycotina</taxon>
        <taxon>Agaricomycetes</taxon>
        <taxon>Russulales</taxon>
        <taxon>Russulaceae</taxon>
        <taxon>Russula</taxon>
    </lineage>
</organism>
<reference evidence="4" key="2">
    <citation type="journal article" date="2020" name="Nat. Commun.">
        <title>Large-scale genome sequencing of mycorrhizal fungi provides insights into the early evolution of symbiotic traits.</title>
        <authorList>
            <person name="Miyauchi S."/>
            <person name="Kiss E."/>
            <person name="Kuo A."/>
            <person name="Drula E."/>
            <person name="Kohler A."/>
            <person name="Sanchez-Garcia M."/>
            <person name="Morin E."/>
            <person name="Andreopoulos B."/>
            <person name="Barry K.W."/>
            <person name="Bonito G."/>
            <person name="Buee M."/>
            <person name="Carver A."/>
            <person name="Chen C."/>
            <person name="Cichocki N."/>
            <person name="Clum A."/>
            <person name="Culley D."/>
            <person name="Crous P.W."/>
            <person name="Fauchery L."/>
            <person name="Girlanda M."/>
            <person name="Hayes R.D."/>
            <person name="Keri Z."/>
            <person name="LaButti K."/>
            <person name="Lipzen A."/>
            <person name="Lombard V."/>
            <person name="Magnuson J."/>
            <person name="Maillard F."/>
            <person name="Murat C."/>
            <person name="Nolan M."/>
            <person name="Ohm R.A."/>
            <person name="Pangilinan J."/>
            <person name="Pereira M.F."/>
            <person name="Perotto S."/>
            <person name="Peter M."/>
            <person name="Pfister S."/>
            <person name="Riley R."/>
            <person name="Sitrit Y."/>
            <person name="Stielow J.B."/>
            <person name="Szollosi G."/>
            <person name="Zifcakova L."/>
            <person name="Stursova M."/>
            <person name="Spatafora J.W."/>
            <person name="Tedersoo L."/>
            <person name="Vaario L.M."/>
            <person name="Yamada A."/>
            <person name="Yan M."/>
            <person name="Wang P."/>
            <person name="Xu J."/>
            <person name="Bruns T."/>
            <person name="Baldrian P."/>
            <person name="Vilgalys R."/>
            <person name="Dunand C."/>
            <person name="Henrissat B."/>
            <person name="Grigoriev I.V."/>
            <person name="Hibbett D."/>
            <person name="Nagy L.G."/>
            <person name="Martin F.M."/>
        </authorList>
    </citation>
    <scope>NUCLEOTIDE SEQUENCE</scope>
    <source>
        <strain evidence="4">Prilba</strain>
    </source>
</reference>
<dbReference type="Gene3D" id="1.25.40.20">
    <property type="entry name" value="Ankyrin repeat-containing domain"/>
    <property type="match status" value="2"/>
</dbReference>
<evidence type="ECO:0000313" key="4">
    <source>
        <dbReference type="EMBL" id="KAF8476369.1"/>
    </source>
</evidence>
<protein>
    <submittedName>
        <fullName evidence="4">Ankyrin repeat-containing domain protein</fullName>
    </submittedName>
</protein>
<accession>A0A9P5MRR2</accession>
<dbReference type="Proteomes" id="UP000759537">
    <property type="component" value="Unassembled WGS sequence"/>
</dbReference>